<dbReference type="Proteomes" id="UP000233742">
    <property type="component" value="Chromosome"/>
</dbReference>
<keyword evidence="5 7" id="KW-1133">Transmembrane helix</keyword>
<name>A0A2K9EIU4_9RHOB</name>
<dbReference type="InterPro" id="IPR050833">
    <property type="entry name" value="Poly_Biosynth_Transport"/>
</dbReference>
<evidence type="ECO:0000256" key="1">
    <source>
        <dbReference type="ARBA" id="ARBA00004651"/>
    </source>
</evidence>
<feature type="transmembrane region" description="Helical" evidence="7">
    <location>
        <begin position="427"/>
        <end position="445"/>
    </location>
</feature>
<dbReference type="EMBL" id="CP025408">
    <property type="protein sequence ID" value="AUH34299.1"/>
    <property type="molecule type" value="Genomic_DNA"/>
</dbReference>
<feature type="transmembrane region" description="Helical" evidence="7">
    <location>
        <begin position="302"/>
        <end position="324"/>
    </location>
</feature>
<feature type="transmembrane region" description="Helical" evidence="7">
    <location>
        <begin position="260"/>
        <end position="281"/>
    </location>
</feature>
<evidence type="ECO:0000313" key="8">
    <source>
        <dbReference type="EMBL" id="AUH34299.1"/>
    </source>
</evidence>
<dbReference type="PANTHER" id="PTHR30250">
    <property type="entry name" value="PST FAMILY PREDICTED COLANIC ACID TRANSPORTER"/>
    <property type="match status" value="1"/>
</dbReference>
<organism evidence="8 9">
    <name type="scientific">Paracoccus tegillarcae</name>
    <dbReference type="NCBI Taxonomy" id="1529068"/>
    <lineage>
        <taxon>Bacteria</taxon>
        <taxon>Pseudomonadati</taxon>
        <taxon>Pseudomonadota</taxon>
        <taxon>Alphaproteobacteria</taxon>
        <taxon>Rhodobacterales</taxon>
        <taxon>Paracoccaceae</taxon>
        <taxon>Paracoccus</taxon>
    </lineage>
</organism>
<evidence type="ECO:0000256" key="7">
    <source>
        <dbReference type="SAM" id="Phobius"/>
    </source>
</evidence>
<dbReference type="PANTHER" id="PTHR30250:SF10">
    <property type="entry name" value="LIPOPOLYSACCHARIDE BIOSYNTHESIS PROTEIN WZXC"/>
    <property type="match status" value="1"/>
</dbReference>
<accession>A0A2K9EIU4</accession>
<evidence type="ECO:0000256" key="3">
    <source>
        <dbReference type="ARBA" id="ARBA00022475"/>
    </source>
</evidence>
<protein>
    <submittedName>
        <fullName evidence="8">Polysaccharide biosynthesis protein</fullName>
    </submittedName>
</protein>
<evidence type="ECO:0000256" key="6">
    <source>
        <dbReference type="ARBA" id="ARBA00023136"/>
    </source>
</evidence>
<gene>
    <name evidence="8" type="ORF">CUV01_13700</name>
</gene>
<dbReference type="RefSeq" id="WP_101460961.1">
    <property type="nucleotide sequence ID" value="NZ_CP025408.1"/>
</dbReference>
<dbReference type="OrthoDB" id="7605542at2"/>
<reference evidence="8 9" key="1">
    <citation type="submission" date="2017-12" db="EMBL/GenBank/DDBJ databases">
        <authorList>
            <person name="Hurst M.R.H."/>
        </authorList>
    </citation>
    <scope>NUCLEOTIDE SEQUENCE [LARGE SCALE GENOMIC DNA]</scope>
    <source>
        <strain evidence="8 9">BM15</strain>
    </source>
</reference>
<proteinExistence type="inferred from homology"/>
<evidence type="ECO:0000256" key="5">
    <source>
        <dbReference type="ARBA" id="ARBA00022989"/>
    </source>
</evidence>
<dbReference type="AlphaFoldDB" id="A0A2K9EIU4"/>
<comment type="subcellular location">
    <subcellularLocation>
        <location evidence="1">Cell membrane</location>
        <topology evidence="1">Multi-pass membrane protein</topology>
    </subcellularLocation>
</comment>
<feature type="transmembrane region" description="Helical" evidence="7">
    <location>
        <begin position="51"/>
        <end position="70"/>
    </location>
</feature>
<feature type="transmembrane region" description="Helical" evidence="7">
    <location>
        <begin position="368"/>
        <end position="388"/>
    </location>
</feature>
<dbReference type="GO" id="GO:0005886">
    <property type="term" value="C:plasma membrane"/>
    <property type="evidence" value="ECO:0007669"/>
    <property type="project" value="UniProtKB-SubCell"/>
</dbReference>
<feature type="transmembrane region" description="Helical" evidence="7">
    <location>
        <begin position="124"/>
        <end position="141"/>
    </location>
</feature>
<sequence length="455" mass="50063">MIKRLTERLRHDEGLSWRAMRSGLWTIAGFGGGQIIRLLVNLLLARMLFPSAFGTMSLLMLVIQALNNFSDVGTRPSILRSDRGDDPDFLNTAWTIEIIRGIGLWLACCAVAVPFARFYGAPELAAYLMVAGFGTVIQGMTPMRSLTAERHMTFRQVTKADMLSQVVTSAILLLLVWATGSVWALVVMLPIGHIIRNMIILWLIPGHRDRLHWDRAAVHELTSFGKWIFPGTLMSSLLGLGDKAMLGRYLSLAQLGLYNIGFLLAAFPMMLGGAIMSRIMIPLCRESPPSEGPEQFGRIQRIRFALTGGMMATTLMVALLGPWIVGLLYDARYLQAGTILSLIACAMLPQIISMGYDNMVLAAGDSRGHFVQVSIRAVLFVSMFWLGLHFGGLYGALVGQFVASVLHYPFLALLVRRHKAWDPLHDATFAVLGLLGAALVLLFRSDSIRSMTLGA</sequence>
<keyword evidence="9" id="KW-1185">Reference proteome</keyword>
<keyword evidence="3" id="KW-1003">Cell membrane</keyword>
<comment type="similarity">
    <text evidence="2">Belongs to the polysaccharide synthase family.</text>
</comment>
<feature type="transmembrane region" description="Helical" evidence="7">
    <location>
        <begin position="162"/>
        <end position="178"/>
    </location>
</feature>
<dbReference type="KEGG" id="paro:CUV01_13700"/>
<feature type="transmembrane region" description="Helical" evidence="7">
    <location>
        <begin position="24"/>
        <end position="45"/>
    </location>
</feature>
<keyword evidence="6 7" id="KW-0472">Membrane</keyword>
<evidence type="ECO:0000313" key="9">
    <source>
        <dbReference type="Proteomes" id="UP000233742"/>
    </source>
</evidence>
<evidence type="ECO:0000256" key="4">
    <source>
        <dbReference type="ARBA" id="ARBA00022692"/>
    </source>
</evidence>
<feature type="transmembrane region" description="Helical" evidence="7">
    <location>
        <begin position="98"/>
        <end position="118"/>
    </location>
</feature>
<keyword evidence="4 7" id="KW-0812">Transmembrane</keyword>
<evidence type="ECO:0000256" key="2">
    <source>
        <dbReference type="ARBA" id="ARBA00007430"/>
    </source>
</evidence>
<dbReference type="Pfam" id="PF13440">
    <property type="entry name" value="Polysacc_synt_3"/>
    <property type="match status" value="1"/>
</dbReference>
<feature type="transmembrane region" description="Helical" evidence="7">
    <location>
        <begin position="336"/>
        <end position="356"/>
    </location>
</feature>